<feature type="transmembrane region" description="Helical" evidence="1">
    <location>
        <begin position="114"/>
        <end position="134"/>
    </location>
</feature>
<feature type="transmembrane region" description="Helical" evidence="1">
    <location>
        <begin position="53"/>
        <end position="73"/>
    </location>
</feature>
<feature type="transmembrane region" description="Helical" evidence="1">
    <location>
        <begin position="141"/>
        <end position="164"/>
    </location>
</feature>
<dbReference type="EMBL" id="PHNF01000001">
    <property type="protein sequence ID" value="PPE06734.1"/>
    <property type="molecule type" value="Genomic_DNA"/>
</dbReference>
<evidence type="ECO:0000313" key="2">
    <source>
        <dbReference type="EMBL" id="PPE06734.1"/>
    </source>
</evidence>
<evidence type="ECO:0000256" key="1">
    <source>
        <dbReference type="SAM" id="Phobius"/>
    </source>
</evidence>
<keyword evidence="3" id="KW-1185">Reference proteome</keyword>
<sequence>MKISLLKKWNKASLQLALKKTWVSKFNIFWFPITTVIIIISSYFLIGFNDTNAIGLLLFFIIGILSLGVYEIVNLDALFCEDFNKGIMNLERRKGSNYWEIFFNRLLANKTLTISYLFILSLIMLIVCSIKIPYEMNNYPFIVFILLPIDFLITAVFLFVFAFLKNKITLSVSSLFFILCLFLPLFGMGSILLIPKDILLSSSLVETISLNVEYDSDQSFKAGSEKDSLAQKILSEGYLSNQILNKKYIGENQESGKKTGFDKYSFFIIENGIYDIETINKVFSEDDVDDEKESLEINPEFKNTIIYKINEGIYNNKHLFDSLSTDYKNSVNVIDAFNKNNSSFLLKEIEKVSKIIENEFFNSESQKWNEIILNFAKRAFTNNSIFSSNSPPKFYSKNISSKLGIWGNRDWNNKLDGYAQKGEVQIPVGLQAWNQLSNLIAINTLMKTRPINFDKDEISSIKKYIYVLPGILTYSSIISPNFFVEDWQKIKNFENFFWKWIFANYSVDSNFINSSEEEESNQILKFNPVQMVPSLNKSLIKNFYNPVVYQLVLVLISTIITGAGFCIFTRRLIR</sequence>
<comment type="caution">
    <text evidence="2">The sequence shown here is derived from an EMBL/GenBank/DDBJ whole genome shotgun (WGS) entry which is preliminary data.</text>
</comment>
<keyword evidence="1" id="KW-0812">Transmembrane</keyword>
<name>A0A2S5RHC3_9MOLU</name>
<dbReference type="AlphaFoldDB" id="A0A2S5RHC3"/>
<feature type="transmembrane region" description="Helical" evidence="1">
    <location>
        <begin position="28"/>
        <end position="46"/>
    </location>
</feature>
<keyword evidence="1" id="KW-1133">Transmembrane helix</keyword>
<evidence type="ECO:0000313" key="3">
    <source>
        <dbReference type="Proteomes" id="UP000239785"/>
    </source>
</evidence>
<feature type="transmembrane region" description="Helical" evidence="1">
    <location>
        <begin position="547"/>
        <end position="568"/>
    </location>
</feature>
<dbReference type="RefSeq" id="WP_104207901.1">
    <property type="nucleotide sequence ID" value="NZ_PHNF01000001.1"/>
</dbReference>
<protein>
    <submittedName>
        <fullName evidence="2">Uncharacterized protein</fullName>
    </submittedName>
</protein>
<proteinExistence type="predicted"/>
<keyword evidence="1" id="KW-0472">Membrane</keyword>
<reference evidence="2 3" key="1">
    <citation type="submission" date="2017-11" db="EMBL/GenBank/DDBJ databases">
        <title>Genome sequence of Mesoplasma corruscae ELCA-2 (ATCC 49579).</title>
        <authorList>
            <person name="Lo W.-S."/>
            <person name="Kuo C.-H."/>
        </authorList>
    </citation>
    <scope>NUCLEOTIDE SEQUENCE [LARGE SCALE GENOMIC DNA]</scope>
    <source>
        <strain evidence="2 3">ELCA-2</strain>
    </source>
</reference>
<feature type="transmembrane region" description="Helical" evidence="1">
    <location>
        <begin position="170"/>
        <end position="194"/>
    </location>
</feature>
<accession>A0A2S5RHC3</accession>
<dbReference type="Proteomes" id="UP000239785">
    <property type="component" value="Unassembled WGS sequence"/>
</dbReference>
<organism evidence="2 3">
    <name type="scientific">Mesoplasma corruscae</name>
    <dbReference type="NCBI Taxonomy" id="216874"/>
    <lineage>
        <taxon>Bacteria</taxon>
        <taxon>Bacillati</taxon>
        <taxon>Mycoplasmatota</taxon>
        <taxon>Mollicutes</taxon>
        <taxon>Entomoplasmatales</taxon>
        <taxon>Entomoplasmataceae</taxon>
        <taxon>Mesoplasma</taxon>
    </lineage>
</organism>
<gene>
    <name evidence="2" type="ORF">MCORR_v1c03650</name>
</gene>